<proteinExistence type="predicted"/>
<dbReference type="Gene3D" id="3.40.50.150">
    <property type="entry name" value="Vaccinia Virus protein VP39"/>
    <property type="match status" value="1"/>
</dbReference>
<reference evidence="2" key="2">
    <citation type="submission" date="2020-09" db="EMBL/GenBank/DDBJ databases">
        <authorList>
            <person name="Sun Q."/>
            <person name="Ohkuma M."/>
        </authorList>
    </citation>
    <scope>NUCLEOTIDE SEQUENCE</scope>
    <source>
        <strain evidence="2">JCM 4386</strain>
    </source>
</reference>
<protein>
    <recommendedName>
        <fullName evidence="1">Methyltransferase FkbM domain-containing protein</fullName>
    </recommendedName>
</protein>
<reference evidence="2" key="1">
    <citation type="journal article" date="2014" name="Int. J. Syst. Evol. Microbiol.">
        <title>Complete genome sequence of Corynebacterium casei LMG S-19264T (=DSM 44701T), isolated from a smear-ripened cheese.</title>
        <authorList>
            <consortium name="US DOE Joint Genome Institute (JGI-PGF)"/>
            <person name="Walter F."/>
            <person name="Albersmeier A."/>
            <person name="Kalinowski J."/>
            <person name="Ruckert C."/>
        </authorList>
    </citation>
    <scope>NUCLEOTIDE SEQUENCE</scope>
    <source>
        <strain evidence="2">JCM 4386</strain>
    </source>
</reference>
<evidence type="ECO:0000313" key="3">
    <source>
        <dbReference type="Proteomes" id="UP000606194"/>
    </source>
</evidence>
<dbReference type="PANTHER" id="PTHR34203">
    <property type="entry name" value="METHYLTRANSFERASE, FKBM FAMILY PROTEIN"/>
    <property type="match status" value="1"/>
</dbReference>
<dbReference type="SUPFAM" id="SSF53335">
    <property type="entry name" value="S-adenosyl-L-methionine-dependent methyltransferases"/>
    <property type="match status" value="1"/>
</dbReference>
<dbReference type="InterPro" id="IPR006342">
    <property type="entry name" value="FkbM_mtfrase"/>
</dbReference>
<dbReference type="PANTHER" id="PTHR34203:SF13">
    <property type="entry name" value="EXPRESSED PROTEIN"/>
    <property type="match status" value="1"/>
</dbReference>
<accession>A0A918L730</accession>
<feature type="domain" description="Methyltransferase FkbM" evidence="1">
    <location>
        <begin position="62"/>
        <end position="245"/>
    </location>
</feature>
<dbReference type="RefSeq" id="WP_190152916.1">
    <property type="nucleotide sequence ID" value="NZ_BMTL01000033.1"/>
</dbReference>
<name>A0A918L730_9ACTN</name>
<organism evidence="2 3">
    <name type="scientific">Streptomyces humidus</name>
    <dbReference type="NCBI Taxonomy" id="52259"/>
    <lineage>
        <taxon>Bacteria</taxon>
        <taxon>Bacillati</taxon>
        <taxon>Actinomycetota</taxon>
        <taxon>Actinomycetes</taxon>
        <taxon>Kitasatosporales</taxon>
        <taxon>Streptomycetaceae</taxon>
        <taxon>Streptomyces</taxon>
    </lineage>
</organism>
<dbReference type="Proteomes" id="UP000606194">
    <property type="component" value="Unassembled WGS sequence"/>
</dbReference>
<keyword evidence="3" id="KW-1185">Reference proteome</keyword>
<evidence type="ECO:0000313" key="2">
    <source>
        <dbReference type="EMBL" id="GGS16834.1"/>
    </source>
</evidence>
<dbReference type="Pfam" id="PF05050">
    <property type="entry name" value="Methyltransf_21"/>
    <property type="match status" value="1"/>
</dbReference>
<dbReference type="AlphaFoldDB" id="A0A918L730"/>
<dbReference type="EMBL" id="BMTL01000033">
    <property type="protein sequence ID" value="GGS16834.1"/>
    <property type="molecule type" value="Genomic_DNA"/>
</dbReference>
<gene>
    <name evidence="2" type="ORF">GCM10010269_64950</name>
</gene>
<dbReference type="NCBIfam" id="TIGR01444">
    <property type="entry name" value="fkbM_fam"/>
    <property type="match status" value="1"/>
</dbReference>
<dbReference type="InterPro" id="IPR052514">
    <property type="entry name" value="SAM-dependent_MTase"/>
</dbReference>
<sequence length="285" mass="30980">MSEQRTAHDAPGATRREVSLPDGRRVWCTSPAEALLIWREATGDGLYGLAARGLRPHDTVLDVGANIGLVSIAFADAQRTLRIVSAEPVPDVFSCLRDNLTRHVPGATPVRTAVGAAPGVQDFTYYPAAPGNSGLYADRAADDALTRTFLRHGGLDEEAVDMMIDGLHDGLTIQVPVTTVSGLMREHDLRSVALLKVDVERAELDVLRGVDAADWPRIGAVVAEVHDEDDRLARLSELLRDVGFSLRVRQDPALRGTEMYEVHAYRAEHTGRPVVTDDAHEEAGR</sequence>
<comment type="caution">
    <text evidence="2">The sequence shown here is derived from an EMBL/GenBank/DDBJ whole genome shotgun (WGS) entry which is preliminary data.</text>
</comment>
<dbReference type="InterPro" id="IPR029063">
    <property type="entry name" value="SAM-dependent_MTases_sf"/>
</dbReference>
<evidence type="ECO:0000259" key="1">
    <source>
        <dbReference type="Pfam" id="PF05050"/>
    </source>
</evidence>